<dbReference type="SUPFAM" id="SSF50998">
    <property type="entry name" value="Quinoprotein alcohol dehydrogenase-like"/>
    <property type="match status" value="1"/>
</dbReference>
<dbReference type="PANTHER" id="PTHR34512:SF30">
    <property type="entry name" value="OUTER MEMBRANE PROTEIN ASSEMBLY FACTOR BAMB"/>
    <property type="match status" value="1"/>
</dbReference>
<sequence length="606" mass="66010">MSDLTTNHPENNDSAAGHSAAKASPRIWPLIAIAVCQLAILTIPGRIAPSTMFHFMSMMWGALACLTLTMVWLIAFCRLPLRERLISIGLVIALALGAILFSDPSINAMVLGIVLAPWTIVACGLVALLAIPFGWPVQRFALASVLVITAGLTLCLKLDGVRGTITADFSPRWNPTNEEALLAELKNSPAPHVAPDSAALAASTSTWPGFRGPQRDGVLRGATFATDWDQHPPQELWRRKIGPGWSSFCAIGDQIVTQEQLGDEELVTCYDATTGQPIWRYAIETRFEEPLAGPGPRATPTFHAGKLYALGGSGFVSCIDATNGAEIWRRDLTQDVNAKTPEWGFSSSPLIAGPTVIVFAGDQQFEGQPGETGKAVVAYDLETGEIQWTSGRGKHSYSSPHLANLAGVDQVVMMTDWGVQGLASEDGEVLWENEWDIQPGNRVVQPQIVADSVYVGTGLGMGTRKIDIGRDAENWSATEEWTSRNLKPYFNDFVQFEGHFYGFDDRIFTCIEAATGDRVWKGGRYGHGQTLLVEDAGVLIIVSENGELALVKATPEDHTEITKFRVFDGKTWNHPVVAAGKLFVRNGEEMVGFELRDWQETKTADE</sequence>
<dbReference type="InterPro" id="IPR015943">
    <property type="entry name" value="WD40/YVTN_repeat-like_dom_sf"/>
</dbReference>
<dbReference type="OrthoDB" id="7051554at2"/>
<dbReference type="AlphaFoldDB" id="A3ZU38"/>
<keyword evidence="1" id="KW-1133">Transmembrane helix</keyword>
<feature type="transmembrane region" description="Helical" evidence="1">
    <location>
        <begin position="53"/>
        <end position="73"/>
    </location>
</feature>
<evidence type="ECO:0000256" key="1">
    <source>
        <dbReference type="SAM" id="Phobius"/>
    </source>
</evidence>
<dbReference type="SMART" id="SM00564">
    <property type="entry name" value="PQQ"/>
    <property type="match status" value="2"/>
</dbReference>
<evidence type="ECO:0000259" key="2">
    <source>
        <dbReference type="Pfam" id="PF13360"/>
    </source>
</evidence>
<dbReference type="Pfam" id="PF13360">
    <property type="entry name" value="PQQ_2"/>
    <property type="match status" value="1"/>
</dbReference>
<dbReference type="InterPro" id="IPR011047">
    <property type="entry name" value="Quinoprotein_ADH-like_sf"/>
</dbReference>
<protein>
    <recommendedName>
        <fullName evidence="2">Pyrrolo-quinoline quinone repeat domain-containing protein</fullName>
    </recommendedName>
</protein>
<dbReference type="Gene3D" id="2.130.10.10">
    <property type="entry name" value="YVTN repeat-like/Quinoprotein amine dehydrogenase"/>
    <property type="match status" value="2"/>
</dbReference>
<accession>A3ZU38</accession>
<dbReference type="InterPro" id="IPR018391">
    <property type="entry name" value="PQQ_b-propeller_rpt"/>
</dbReference>
<dbReference type="EMBL" id="AANZ01000011">
    <property type="protein sequence ID" value="EAQ80103.1"/>
    <property type="molecule type" value="Genomic_DNA"/>
</dbReference>
<dbReference type="Proteomes" id="UP000004358">
    <property type="component" value="Unassembled WGS sequence"/>
</dbReference>
<proteinExistence type="predicted"/>
<dbReference type="PANTHER" id="PTHR34512">
    <property type="entry name" value="CELL SURFACE PROTEIN"/>
    <property type="match status" value="1"/>
</dbReference>
<evidence type="ECO:0000313" key="3">
    <source>
        <dbReference type="EMBL" id="EAQ80103.1"/>
    </source>
</evidence>
<dbReference type="RefSeq" id="WP_002654747.1">
    <property type="nucleotide sequence ID" value="NZ_CH672377.1"/>
</dbReference>
<feature type="transmembrane region" description="Helical" evidence="1">
    <location>
        <begin position="108"/>
        <end position="133"/>
    </location>
</feature>
<reference evidence="3 4" key="1">
    <citation type="submission" date="2006-02" db="EMBL/GenBank/DDBJ databases">
        <authorList>
            <person name="Amann R."/>
            <person name="Ferriera S."/>
            <person name="Johnson J."/>
            <person name="Kravitz S."/>
            <person name="Halpern A."/>
            <person name="Remington K."/>
            <person name="Beeson K."/>
            <person name="Tran B."/>
            <person name="Rogers Y.-H."/>
            <person name="Friedman R."/>
            <person name="Venter J.C."/>
        </authorList>
    </citation>
    <scope>NUCLEOTIDE SEQUENCE [LARGE SCALE GENOMIC DNA]</scope>
    <source>
        <strain evidence="3 4">DSM 3645</strain>
    </source>
</reference>
<gene>
    <name evidence="3" type="ORF">DSM3645_05755</name>
</gene>
<dbReference type="eggNOG" id="COG1520">
    <property type="taxonomic scope" value="Bacteria"/>
</dbReference>
<feature type="transmembrane region" description="Helical" evidence="1">
    <location>
        <begin position="85"/>
        <end position="102"/>
    </location>
</feature>
<comment type="caution">
    <text evidence="3">The sequence shown here is derived from an EMBL/GenBank/DDBJ whole genome shotgun (WGS) entry which is preliminary data.</text>
</comment>
<dbReference type="HOGENOM" id="CLU_027480_2_0_0"/>
<keyword evidence="1" id="KW-0472">Membrane</keyword>
<feature type="domain" description="Pyrrolo-quinoline quinone repeat" evidence="2">
    <location>
        <begin position="264"/>
        <end position="521"/>
    </location>
</feature>
<evidence type="ECO:0000313" key="4">
    <source>
        <dbReference type="Proteomes" id="UP000004358"/>
    </source>
</evidence>
<dbReference type="InterPro" id="IPR002372">
    <property type="entry name" value="PQQ_rpt_dom"/>
</dbReference>
<feature type="transmembrane region" description="Helical" evidence="1">
    <location>
        <begin position="27"/>
        <end position="47"/>
    </location>
</feature>
<dbReference type="STRING" id="314230.DSM3645_05755"/>
<keyword evidence="1" id="KW-0812">Transmembrane</keyword>
<name>A3ZU38_9BACT</name>
<organism evidence="3 4">
    <name type="scientific">Blastopirellula marina DSM 3645</name>
    <dbReference type="NCBI Taxonomy" id="314230"/>
    <lineage>
        <taxon>Bacteria</taxon>
        <taxon>Pseudomonadati</taxon>
        <taxon>Planctomycetota</taxon>
        <taxon>Planctomycetia</taxon>
        <taxon>Pirellulales</taxon>
        <taxon>Pirellulaceae</taxon>
        <taxon>Blastopirellula</taxon>
    </lineage>
</organism>